<evidence type="ECO:0000256" key="1">
    <source>
        <dbReference type="SAM" id="Phobius"/>
    </source>
</evidence>
<feature type="transmembrane region" description="Helical" evidence="1">
    <location>
        <begin position="189"/>
        <end position="207"/>
    </location>
</feature>
<dbReference type="STRING" id="1121316.SAMN02745207_00690"/>
<evidence type="ECO:0000313" key="2">
    <source>
        <dbReference type="EMBL" id="SHH29074.1"/>
    </source>
</evidence>
<feature type="transmembrane region" description="Helical" evidence="1">
    <location>
        <begin position="60"/>
        <end position="86"/>
    </location>
</feature>
<protein>
    <submittedName>
        <fullName evidence="2">Uncharacterized protein</fullName>
    </submittedName>
</protein>
<gene>
    <name evidence="2" type="ORF">SAMN02745207_00690</name>
</gene>
<accession>A0A1M5RS21</accession>
<keyword evidence="1" id="KW-0812">Transmembrane</keyword>
<dbReference type="RefSeq" id="WP_073337029.1">
    <property type="nucleotide sequence ID" value="NZ_FQXM01000003.1"/>
</dbReference>
<proteinExistence type="predicted"/>
<feature type="transmembrane region" description="Helical" evidence="1">
    <location>
        <begin position="98"/>
        <end position="119"/>
    </location>
</feature>
<feature type="transmembrane region" description="Helical" evidence="1">
    <location>
        <begin position="33"/>
        <end position="54"/>
    </location>
</feature>
<reference evidence="2 3" key="1">
    <citation type="submission" date="2016-11" db="EMBL/GenBank/DDBJ databases">
        <authorList>
            <person name="Jaros S."/>
            <person name="Januszkiewicz K."/>
            <person name="Wedrychowicz H."/>
        </authorList>
    </citation>
    <scope>NUCLEOTIDE SEQUENCE [LARGE SCALE GENOMIC DNA]</scope>
    <source>
        <strain evidence="2 3">DSM 8605</strain>
    </source>
</reference>
<sequence>MANIYLTLIIFISIMIYEGIKICNKRAPHKIKIYCNIVFTLFFMRYCILNIMFLVNGIKYLYLVIPLIFTNYFCVITSAIVIIYILQRNDKKKFTYALFLLLLFLLAYILLVFKFKAIIGIDKLYGYITYLNNYKIINYVYFIIISIIMVYSIVKYEKFKDKISFNILIGTELVSLIEIGLFIVNIKIFPQLILTDLCWILSLNYILNKFKR</sequence>
<name>A0A1M5RS21_9CLOT</name>
<feature type="transmembrane region" description="Helical" evidence="1">
    <location>
        <begin position="6"/>
        <end position="24"/>
    </location>
</feature>
<dbReference type="Proteomes" id="UP000184447">
    <property type="component" value="Unassembled WGS sequence"/>
</dbReference>
<organism evidence="2 3">
    <name type="scientific">Clostridium grantii DSM 8605</name>
    <dbReference type="NCBI Taxonomy" id="1121316"/>
    <lineage>
        <taxon>Bacteria</taxon>
        <taxon>Bacillati</taxon>
        <taxon>Bacillota</taxon>
        <taxon>Clostridia</taxon>
        <taxon>Eubacteriales</taxon>
        <taxon>Clostridiaceae</taxon>
        <taxon>Clostridium</taxon>
    </lineage>
</organism>
<dbReference type="EMBL" id="FQXM01000003">
    <property type="protein sequence ID" value="SHH29074.1"/>
    <property type="molecule type" value="Genomic_DNA"/>
</dbReference>
<evidence type="ECO:0000313" key="3">
    <source>
        <dbReference type="Proteomes" id="UP000184447"/>
    </source>
</evidence>
<keyword evidence="1" id="KW-1133">Transmembrane helix</keyword>
<keyword evidence="1" id="KW-0472">Membrane</keyword>
<dbReference type="AlphaFoldDB" id="A0A1M5RS21"/>
<feature type="transmembrane region" description="Helical" evidence="1">
    <location>
        <begin position="163"/>
        <end position="183"/>
    </location>
</feature>
<feature type="transmembrane region" description="Helical" evidence="1">
    <location>
        <begin position="139"/>
        <end position="156"/>
    </location>
</feature>
<keyword evidence="3" id="KW-1185">Reference proteome</keyword>